<organism evidence="1">
    <name type="scientific">Siphoviridae sp. ctGa111</name>
    <dbReference type="NCBI Taxonomy" id="2825413"/>
    <lineage>
        <taxon>Viruses</taxon>
        <taxon>Duplodnaviria</taxon>
        <taxon>Heunggongvirae</taxon>
        <taxon>Uroviricota</taxon>
        <taxon>Caudoviricetes</taxon>
    </lineage>
</organism>
<proteinExistence type="predicted"/>
<protein>
    <submittedName>
        <fullName evidence="1">PcfM DpnD/PcfM-like protein</fullName>
    </submittedName>
</protein>
<name>A0A8S5VDY4_9CAUD</name>
<accession>A0A8S5VDY4</accession>
<sequence length="71" mass="8376">MNYGQTRVYGVSLSYLMANGDRSFSYYEVPADSEYEAIQYVRGQWHREHLFATYEPDVSARLSYTDYWSAL</sequence>
<dbReference type="EMBL" id="BK016245">
    <property type="protein sequence ID" value="DAG04835.1"/>
    <property type="molecule type" value="Genomic_DNA"/>
</dbReference>
<reference evidence="1" key="1">
    <citation type="journal article" date="2021" name="Proc. Natl. Acad. Sci. U.S.A.">
        <title>A Catalog of Tens of Thousands of Viruses from Human Metagenomes Reveals Hidden Associations with Chronic Diseases.</title>
        <authorList>
            <person name="Tisza M.J."/>
            <person name="Buck C.B."/>
        </authorList>
    </citation>
    <scope>NUCLEOTIDE SEQUENCE</scope>
    <source>
        <strain evidence="1">CtGa111</strain>
    </source>
</reference>
<evidence type="ECO:0000313" key="1">
    <source>
        <dbReference type="EMBL" id="DAG04835.1"/>
    </source>
</evidence>